<comment type="caution">
    <text evidence="1">The sequence shown here is derived from an EMBL/GenBank/DDBJ whole genome shotgun (WGS) entry which is preliminary data.</text>
</comment>
<proteinExistence type="predicted"/>
<protein>
    <submittedName>
        <fullName evidence="1">Uncharacterized protein</fullName>
    </submittedName>
</protein>
<organism evidence="1 2">
    <name type="scientific">Hymenobacter luteus</name>
    <dbReference type="NCBI Taxonomy" id="1411122"/>
    <lineage>
        <taxon>Bacteria</taxon>
        <taxon>Pseudomonadati</taxon>
        <taxon>Bacteroidota</taxon>
        <taxon>Cytophagia</taxon>
        <taxon>Cytophagales</taxon>
        <taxon>Hymenobacteraceae</taxon>
        <taxon>Hymenobacter</taxon>
    </lineage>
</organism>
<evidence type="ECO:0000313" key="2">
    <source>
        <dbReference type="Proteomes" id="UP000532746"/>
    </source>
</evidence>
<evidence type="ECO:0000313" key="1">
    <source>
        <dbReference type="EMBL" id="MBB6061376.1"/>
    </source>
</evidence>
<dbReference type="RefSeq" id="WP_183405503.1">
    <property type="nucleotide sequence ID" value="NZ_JACHGG010000011.1"/>
</dbReference>
<dbReference type="EMBL" id="JACHGG010000011">
    <property type="protein sequence ID" value="MBB6061376.1"/>
    <property type="molecule type" value="Genomic_DNA"/>
</dbReference>
<gene>
    <name evidence="1" type="ORF">HNQ93_004255</name>
</gene>
<dbReference type="AlphaFoldDB" id="A0A7W9T4N2"/>
<keyword evidence="2" id="KW-1185">Reference proteome</keyword>
<dbReference type="Proteomes" id="UP000532746">
    <property type="component" value="Unassembled WGS sequence"/>
</dbReference>
<reference evidence="1 2" key="1">
    <citation type="submission" date="2020-08" db="EMBL/GenBank/DDBJ databases">
        <title>Genomic Encyclopedia of Type Strains, Phase IV (KMG-IV): sequencing the most valuable type-strain genomes for metagenomic binning, comparative biology and taxonomic classification.</title>
        <authorList>
            <person name="Goeker M."/>
        </authorList>
    </citation>
    <scope>NUCLEOTIDE SEQUENCE [LARGE SCALE GENOMIC DNA]</scope>
    <source>
        <strain evidence="1 2">DSM 26718</strain>
    </source>
</reference>
<name>A0A7W9T4N2_9BACT</name>
<sequence length="104" mass="11758">MREEILTQQVRSQAGGKEPMGYWAEALKKVNPQLPSNPAFPEAAVAAVEQLVRKLKPYNLVFGKPDDDGIYGKEVKNVSKAQATRDFLAENPTYKVFKVDDWYQ</sequence>
<accession>A0A7W9T4N2</accession>